<proteinExistence type="predicted"/>
<comment type="caution">
    <text evidence="1">The sequence shown here is derived from an EMBL/GenBank/DDBJ whole genome shotgun (WGS) entry which is preliminary data.</text>
</comment>
<dbReference type="Proteomes" id="UP000886844">
    <property type="component" value="Unassembled WGS sequence"/>
</dbReference>
<evidence type="ECO:0000313" key="2">
    <source>
        <dbReference type="Proteomes" id="UP000886844"/>
    </source>
</evidence>
<dbReference type="Pfam" id="PF14060">
    <property type="entry name" value="DUF4252"/>
    <property type="match status" value="1"/>
</dbReference>
<organism evidence="1 2">
    <name type="scientific">Candidatus Alistipes intestinigallinarum</name>
    <dbReference type="NCBI Taxonomy" id="2838440"/>
    <lineage>
        <taxon>Bacteria</taxon>
        <taxon>Pseudomonadati</taxon>
        <taxon>Bacteroidota</taxon>
        <taxon>Bacteroidia</taxon>
        <taxon>Bacteroidales</taxon>
        <taxon>Rikenellaceae</taxon>
        <taxon>Alistipes</taxon>
    </lineage>
</organism>
<accession>A0A9D1YZ81</accession>
<protein>
    <submittedName>
        <fullName evidence="1">DUF4252 domain-containing protein</fullName>
    </submittedName>
</protein>
<dbReference type="AlphaFoldDB" id="A0A9D1YZ81"/>
<sequence length="163" mass="18969">MKRILILLLVVLPFLARAQNVSWRFFDRYSKAEGFSCVQMERKMMRMMSRQAAEKGDKKLAELLDGIQYIRIMALDGGDRTQFLKDAEELASDPVFKFQLVMSESSDGQTTRFYLREAVFNNYSELLMLTYGPKETVAVNIYGRFDLKQVSRLSTIRPKRTNE</sequence>
<dbReference type="EMBL" id="DXDA01000029">
    <property type="protein sequence ID" value="HIY68482.1"/>
    <property type="molecule type" value="Genomic_DNA"/>
</dbReference>
<dbReference type="InterPro" id="IPR025348">
    <property type="entry name" value="DUF4252"/>
</dbReference>
<evidence type="ECO:0000313" key="1">
    <source>
        <dbReference type="EMBL" id="HIY68482.1"/>
    </source>
</evidence>
<name>A0A9D1YZ81_9BACT</name>
<gene>
    <name evidence="1" type="ORF">H9828_03595</name>
</gene>
<reference evidence="1" key="2">
    <citation type="submission" date="2021-04" db="EMBL/GenBank/DDBJ databases">
        <authorList>
            <person name="Gilroy R."/>
        </authorList>
    </citation>
    <scope>NUCLEOTIDE SEQUENCE</scope>
    <source>
        <strain evidence="1">5134</strain>
    </source>
</reference>
<reference evidence="1" key="1">
    <citation type="journal article" date="2021" name="PeerJ">
        <title>Extensive microbial diversity within the chicken gut microbiome revealed by metagenomics and culture.</title>
        <authorList>
            <person name="Gilroy R."/>
            <person name="Ravi A."/>
            <person name="Getino M."/>
            <person name="Pursley I."/>
            <person name="Horton D.L."/>
            <person name="Alikhan N.F."/>
            <person name="Baker D."/>
            <person name="Gharbi K."/>
            <person name="Hall N."/>
            <person name="Watson M."/>
            <person name="Adriaenssens E.M."/>
            <person name="Foster-Nyarko E."/>
            <person name="Jarju S."/>
            <person name="Secka A."/>
            <person name="Antonio M."/>
            <person name="Oren A."/>
            <person name="Chaudhuri R.R."/>
            <person name="La Ragione R."/>
            <person name="Hildebrand F."/>
            <person name="Pallen M.J."/>
        </authorList>
    </citation>
    <scope>NUCLEOTIDE SEQUENCE</scope>
    <source>
        <strain evidence="1">5134</strain>
    </source>
</reference>